<reference evidence="7" key="1">
    <citation type="submission" date="2022-01" db="EMBL/GenBank/DDBJ databases">
        <authorList>
            <person name="Jo J.-H."/>
            <person name="Im W.-T."/>
        </authorList>
    </citation>
    <scope>NUCLEOTIDE SEQUENCE</scope>
    <source>
        <strain evidence="7">I2-34</strain>
    </source>
</reference>
<protein>
    <submittedName>
        <fullName evidence="7">MFS transporter</fullName>
    </submittedName>
</protein>
<dbReference type="InterPro" id="IPR020846">
    <property type="entry name" value="MFS_dom"/>
</dbReference>
<feature type="transmembrane region" description="Helical" evidence="5">
    <location>
        <begin position="70"/>
        <end position="93"/>
    </location>
</feature>
<feature type="transmembrane region" description="Helical" evidence="5">
    <location>
        <begin position="375"/>
        <end position="395"/>
    </location>
</feature>
<name>A0ABS9L5P9_9MICC</name>
<dbReference type="InterPro" id="IPR005829">
    <property type="entry name" value="Sugar_transporter_CS"/>
</dbReference>
<evidence type="ECO:0000256" key="2">
    <source>
        <dbReference type="ARBA" id="ARBA00022692"/>
    </source>
</evidence>
<feature type="domain" description="Major facilitator superfamily (MFS) profile" evidence="6">
    <location>
        <begin position="243"/>
        <end position="426"/>
    </location>
</feature>
<keyword evidence="2 5" id="KW-0812">Transmembrane</keyword>
<dbReference type="SUPFAM" id="SSF103473">
    <property type="entry name" value="MFS general substrate transporter"/>
    <property type="match status" value="1"/>
</dbReference>
<gene>
    <name evidence="7" type="ORF">LVY72_08545</name>
</gene>
<feature type="transmembrane region" description="Helical" evidence="5">
    <location>
        <begin position="248"/>
        <end position="267"/>
    </location>
</feature>
<dbReference type="PANTHER" id="PTHR23528:SF1">
    <property type="entry name" value="MAJOR FACILITATOR SUPERFAMILY (MFS) PROFILE DOMAIN-CONTAINING PROTEIN"/>
    <property type="match status" value="1"/>
</dbReference>
<feature type="transmembrane region" description="Helical" evidence="5">
    <location>
        <begin position="105"/>
        <end position="126"/>
    </location>
</feature>
<feature type="transmembrane region" description="Helical" evidence="5">
    <location>
        <begin position="401"/>
        <end position="419"/>
    </location>
</feature>
<dbReference type="Proteomes" id="UP001165368">
    <property type="component" value="Unassembled WGS sequence"/>
</dbReference>
<sequence length="426" mass="44266">MTFPEAGGHDSRTPSASLPAALREPVGRVRPGWVAAVALTNLGINAAFFGPLQVLLAQQSQAFDPAHKEAVLALATGFGAAVSLVANPVAGALSDRTTSRFGRRVPWVLGGTVLAFAALMLLAGAPGVAVMVLGWCLVQAGCNAAYAAVTAAVPDQVPAAQRGQIGGIAAMGQTVGIVLGAVLATLAGGFVLGYLYCAVFLLACALPFVFRGRSAPLDRADRPPFRWAAFLRGFYVSPRHYPDFGWAWLTRFLVNLGNSLFTLYLFYFLQDEVRYPQPAMGVLVLTGIYAAMVVVTAVLGGPWSDRVGRRKPFVVASAATIATASVIVAAVPTWPAALVAAAVLGAGFGIFLAVDFALLTQVLPNALDRGKDLGVINVANSLPQVLAPLLAAPIVLYLGGYRALFAAAAVVGLSGAVFVRRIKGVR</sequence>
<proteinExistence type="predicted"/>
<evidence type="ECO:0000313" key="8">
    <source>
        <dbReference type="Proteomes" id="UP001165368"/>
    </source>
</evidence>
<dbReference type="EMBL" id="JAKLTQ010000004">
    <property type="protein sequence ID" value="MCG2621965.1"/>
    <property type="molecule type" value="Genomic_DNA"/>
</dbReference>
<feature type="transmembrane region" description="Helical" evidence="5">
    <location>
        <begin position="32"/>
        <end position="50"/>
    </location>
</feature>
<keyword evidence="8" id="KW-1185">Reference proteome</keyword>
<accession>A0ABS9L5P9</accession>
<dbReference type="PROSITE" id="PS00216">
    <property type="entry name" value="SUGAR_TRANSPORT_1"/>
    <property type="match status" value="1"/>
</dbReference>
<dbReference type="RefSeq" id="WP_237819687.1">
    <property type="nucleotide sequence ID" value="NZ_JAKLTQ010000004.1"/>
</dbReference>
<feature type="transmembrane region" description="Helical" evidence="5">
    <location>
        <begin position="337"/>
        <end position="363"/>
    </location>
</feature>
<comment type="caution">
    <text evidence="7">The sequence shown here is derived from an EMBL/GenBank/DDBJ whole genome shotgun (WGS) entry which is preliminary data.</text>
</comment>
<evidence type="ECO:0000256" key="4">
    <source>
        <dbReference type="ARBA" id="ARBA00023136"/>
    </source>
</evidence>
<dbReference type="PROSITE" id="PS50850">
    <property type="entry name" value="MFS"/>
    <property type="match status" value="1"/>
</dbReference>
<dbReference type="CDD" id="cd06174">
    <property type="entry name" value="MFS"/>
    <property type="match status" value="1"/>
</dbReference>
<dbReference type="InterPro" id="IPR036259">
    <property type="entry name" value="MFS_trans_sf"/>
</dbReference>
<evidence type="ECO:0000256" key="3">
    <source>
        <dbReference type="ARBA" id="ARBA00022989"/>
    </source>
</evidence>
<dbReference type="InterPro" id="IPR011701">
    <property type="entry name" value="MFS"/>
</dbReference>
<evidence type="ECO:0000313" key="7">
    <source>
        <dbReference type="EMBL" id="MCG2621965.1"/>
    </source>
</evidence>
<feature type="transmembrane region" description="Helical" evidence="5">
    <location>
        <begin position="279"/>
        <end position="301"/>
    </location>
</feature>
<feature type="transmembrane region" description="Helical" evidence="5">
    <location>
        <begin position="132"/>
        <end position="153"/>
    </location>
</feature>
<feature type="transmembrane region" description="Helical" evidence="5">
    <location>
        <begin position="193"/>
        <end position="210"/>
    </location>
</feature>
<keyword evidence="4 5" id="KW-0472">Membrane</keyword>
<comment type="subcellular location">
    <subcellularLocation>
        <location evidence="1">Cell membrane</location>
        <topology evidence="1">Multi-pass membrane protein</topology>
    </subcellularLocation>
</comment>
<feature type="transmembrane region" description="Helical" evidence="5">
    <location>
        <begin position="313"/>
        <end position="331"/>
    </location>
</feature>
<dbReference type="PANTHER" id="PTHR23528">
    <property type="match status" value="1"/>
</dbReference>
<dbReference type="Gene3D" id="1.20.1250.20">
    <property type="entry name" value="MFS general substrate transporter like domains"/>
    <property type="match status" value="2"/>
</dbReference>
<keyword evidence="3 5" id="KW-1133">Transmembrane helix</keyword>
<dbReference type="Pfam" id="PF07690">
    <property type="entry name" value="MFS_1"/>
    <property type="match status" value="1"/>
</dbReference>
<feature type="transmembrane region" description="Helical" evidence="5">
    <location>
        <begin position="165"/>
        <end position="187"/>
    </location>
</feature>
<evidence type="ECO:0000259" key="6">
    <source>
        <dbReference type="PROSITE" id="PS50850"/>
    </source>
</evidence>
<evidence type="ECO:0000256" key="5">
    <source>
        <dbReference type="SAM" id="Phobius"/>
    </source>
</evidence>
<organism evidence="7 8">
    <name type="scientific">Arthrobacter hankyongi</name>
    <dbReference type="NCBI Taxonomy" id="2904801"/>
    <lineage>
        <taxon>Bacteria</taxon>
        <taxon>Bacillati</taxon>
        <taxon>Actinomycetota</taxon>
        <taxon>Actinomycetes</taxon>
        <taxon>Micrococcales</taxon>
        <taxon>Micrococcaceae</taxon>
        <taxon>Arthrobacter</taxon>
    </lineage>
</organism>
<evidence type="ECO:0000256" key="1">
    <source>
        <dbReference type="ARBA" id="ARBA00004651"/>
    </source>
</evidence>